<dbReference type="GO" id="GO:0071555">
    <property type="term" value="P:cell wall organization"/>
    <property type="evidence" value="ECO:0007669"/>
    <property type="project" value="TreeGrafter"/>
</dbReference>
<dbReference type="Gene3D" id="3.90.1310.10">
    <property type="entry name" value="Penicillin-binding protein 2a (Domain 2)"/>
    <property type="match status" value="1"/>
</dbReference>
<evidence type="ECO:0000256" key="8">
    <source>
        <dbReference type="ARBA" id="ARBA00023251"/>
    </source>
</evidence>
<evidence type="ECO:0000256" key="3">
    <source>
        <dbReference type="ARBA" id="ARBA00007898"/>
    </source>
</evidence>
<dbReference type="InterPro" id="IPR001460">
    <property type="entry name" value="PCN-bd_Tpept"/>
</dbReference>
<dbReference type="InterPro" id="IPR002137">
    <property type="entry name" value="Beta-lactam_class-D_AS"/>
</dbReference>
<dbReference type="HOGENOM" id="CLU_025328_0_0_11"/>
<proteinExistence type="inferred from homology"/>
<evidence type="ECO:0000256" key="1">
    <source>
        <dbReference type="ARBA" id="ARBA00004370"/>
    </source>
</evidence>
<dbReference type="KEGG" id="iva:Isova_2892"/>
<accession>F6FVS6</accession>
<dbReference type="EC" id="3.5.2.6" evidence="4 9"/>
<dbReference type="SUPFAM" id="SSF56601">
    <property type="entry name" value="beta-lactamase/transpeptidase-like"/>
    <property type="match status" value="1"/>
</dbReference>
<comment type="similarity">
    <text evidence="3 9">Belongs to the class-D beta-lactamase family.</text>
</comment>
<dbReference type="InterPro" id="IPR050515">
    <property type="entry name" value="Beta-lactam/transpept"/>
</dbReference>
<organism evidence="14">
    <name type="scientific">Isoptericola variabilis (strain 225)</name>
    <dbReference type="NCBI Taxonomy" id="743718"/>
    <lineage>
        <taxon>Bacteria</taxon>
        <taxon>Bacillati</taxon>
        <taxon>Actinomycetota</taxon>
        <taxon>Actinomycetes</taxon>
        <taxon>Micrococcales</taxon>
        <taxon>Promicromonosporaceae</taxon>
        <taxon>Isoptericola</taxon>
    </lineage>
</organism>
<keyword evidence="8 9" id="KW-0046">Antibiotic resistance</keyword>
<dbReference type="GO" id="GO:0017001">
    <property type="term" value="P:antibiotic catabolic process"/>
    <property type="evidence" value="ECO:0007669"/>
    <property type="project" value="InterPro"/>
</dbReference>
<dbReference type="GO" id="GO:0008800">
    <property type="term" value="F:beta-lactamase activity"/>
    <property type="evidence" value="ECO:0007669"/>
    <property type="project" value="UniProtKB-UniRule"/>
</dbReference>
<dbReference type="PANTHER" id="PTHR30627:SF24">
    <property type="entry name" value="PENICILLIN-BINDING PROTEIN 4B"/>
    <property type="match status" value="1"/>
</dbReference>
<name>F6FVS6_ISOV2</name>
<evidence type="ECO:0000256" key="4">
    <source>
        <dbReference type="ARBA" id="ARBA00012865"/>
    </source>
</evidence>
<evidence type="ECO:0000256" key="2">
    <source>
        <dbReference type="ARBA" id="ARBA00007171"/>
    </source>
</evidence>
<evidence type="ECO:0000256" key="10">
    <source>
        <dbReference type="SAM" id="MobiDB-lite"/>
    </source>
</evidence>
<comment type="catalytic activity">
    <reaction evidence="9">
        <text>a beta-lactam + H2O = a substituted beta-amino acid</text>
        <dbReference type="Rhea" id="RHEA:20401"/>
        <dbReference type="ChEBI" id="CHEBI:15377"/>
        <dbReference type="ChEBI" id="CHEBI:35627"/>
        <dbReference type="ChEBI" id="CHEBI:140347"/>
        <dbReference type="EC" id="3.5.2.6"/>
    </reaction>
</comment>
<evidence type="ECO:0000256" key="7">
    <source>
        <dbReference type="ARBA" id="ARBA00023136"/>
    </source>
</evidence>
<dbReference type="InterPro" id="IPR005311">
    <property type="entry name" value="PBP_dimer"/>
</dbReference>
<evidence type="ECO:0000259" key="11">
    <source>
        <dbReference type="Pfam" id="PF00905"/>
    </source>
</evidence>
<dbReference type="Pfam" id="PF03717">
    <property type="entry name" value="PBP_dimer"/>
    <property type="match status" value="1"/>
</dbReference>
<keyword evidence="6 9" id="KW-0378">Hydrolase</keyword>
<dbReference type="eggNOG" id="COG0768">
    <property type="taxonomic scope" value="Bacteria"/>
</dbReference>
<dbReference type="Proteomes" id="UP000009236">
    <property type="component" value="Chromosome"/>
</dbReference>
<dbReference type="InterPro" id="IPR036138">
    <property type="entry name" value="PBP_dimer_sf"/>
</dbReference>
<dbReference type="PROSITE" id="PS00337">
    <property type="entry name" value="BETA_LACTAMASE_D"/>
    <property type="match status" value="1"/>
</dbReference>
<evidence type="ECO:0000256" key="9">
    <source>
        <dbReference type="RuleBase" id="RU361140"/>
    </source>
</evidence>
<protein>
    <recommendedName>
        <fullName evidence="4 9">Beta-lactamase</fullName>
        <ecNumber evidence="4 9">3.5.2.6</ecNumber>
    </recommendedName>
</protein>
<keyword evidence="14" id="KW-1185">Reference proteome</keyword>
<dbReference type="SUPFAM" id="SSF56519">
    <property type="entry name" value="Penicillin binding protein dimerisation domain"/>
    <property type="match status" value="1"/>
</dbReference>
<dbReference type="InterPro" id="IPR012338">
    <property type="entry name" value="Beta-lactam/transpept-like"/>
</dbReference>
<dbReference type="GO" id="GO:0005886">
    <property type="term" value="C:plasma membrane"/>
    <property type="evidence" value="ECO:0007669"/>
    <property type="project" value="TreeGrafter"/>
</dbReference>
<feature type="domain" description="Penicillin-binding protein dimerisation" evidence="12">
    <location>
        <begin position="157"/>
        <end position="316"/>
    </location>
</feature>
<feature type="compositionally biased region" description="Low complexity" evidence="10">
    <location>
        <begin position="563"/>
        <end position="573"/>
    </location>
</feature>
<dbReference type="STRING" id="743718.Isova_2892"/>
<dbReference type="EMBL" id="CP002810">
    <property type="protein sequence ID" value="AEG45577.1"/>
    <property type="molecule type" value="Genomic_DNA"/>
</dbReference>
<keyword evidence="5" id="KW-0732">Signal</keyword>
<evidence type="ECO:0000313" key="13">
    <source>
        <dbReference type="EMBL" id="AEG45577.1"/>
    </source>
</evidence>
<reference evidence="13 14" key="1">
    <citation type="submission" date="2011-05" db="EMBL/GenBank/DDBJ databases">
        <title>Complete sequence of Isoptericola variabilis 225.</title>
        <authorList>
            <consortium name="US DOE Joint Genome Institute"/>
            <person name="Lucas S."/>
            <person name="Han J."/>
            <person name="Lapidus A."/>
            <person name="Cheng J.-F."/>
            <person name="Goodwin L."/>
            <person name="Pitluck S."/>
            <person name="Peters L."/>
            <person name="Mikhailova N."/>
            <person name="Zeytun A."/>
            <person name="Han C."/>
            <person name="Tapia R."/>
            <person name="Land M."/>
            <person name="Hauser L."/>
            <person name="Kyrpides N."/>
            <person name="Ivanova N."/>
            <person name="Pagani I."/>
            <person name="Siebers A."/>
            <person name="Allgaier M."/>
            <person name="Thelen M."/>
            <person name="Hugenholtz P."/>
            <person name="Gladden J."/>
            <person name="Woyke T."/>
        </authorList>
    </citation>
    <scope>NUCLEOTIDE SEQUENCE [LARGE SCALE GENOMIC DNA]</scope>
    <source>
        <strain evidence="14">225</strain>
    </source>
</reference>
<evidence type="ECO:0000256" key="5">
    <source>
        <dbReference type="ARBA" id="ARBA00022729"/>
    </source>
</evidence>
<dbReference type="AlphaFoldDB" id="F6FVS6"/>
<gene>
    <name evidence="13" type="ordered locus">Isova_2892</name>
</gene>
<comment type="subcellular location">
    <subcellularLocation>
        <location evidence="1">Membrane</location>
    </subcellularLocation>
</comment>
<feature type="domain" description="Penicillin-binding protein transpeptidase" evidence="11">
    <location>
        <begin position="370"/>
        <end position="661"/>
    </location>
</feature>
<dbReference type="GO" id="GO:0008658">
    <property type="term" value="F:penicillin binding"/>
    <property type="evidence" value="ECO:0007669"/>
    <property type="project" value="InterPro"/>
</dbReference>
<dbReference type="PANTHER" id="PTHR30627">
    <property type="entry name" value="PEPTIDOGLYCAN D,D-TRANSPEPTIDASE"/>
    <property type="match status" value="1"/>
</dbReference>
<comment type="similarity">
    <text evidence="2">Belongs to the transpeptidase family.</text>
</comment>
<evidence type="ECO:0000313" key="14">
    <source>
        <dbReference type="Proteomes" id="UP000009236"/>
    </source>
</evidence>
<dbReference type="Pfam" id="PF00905">
    <property type="entry name" value="Transpeptidase"/>
    <property type="match status" value="1"/>
</dbReference>
<dbReference type="GO" id="GO:0071972">
    <property type="term" value="F:peptidoglycan L,D-transpeptidase activity"/>
    <property type="evidence" value="ECO:0007669"/>
    <property type="project" value="TreeGrafter"/>
</dbReference>
<keyword evidence="7" id="KW-0472">Membrane</keyword>
<dbReference type="GO" id="GO:0046677">
    <property type="term" value="P:response to antibiotic"/>
    <property type="evidence" value="ECO:0007669"/>
    <property type="project" value="UniProtKB-UniRule"/>
</dbReference>
<evidence type="ECO:0000259" key="12">
    <source>
        <dbReference type="Pfam" id="PF03717"/>
    </source>
</evidence>
<evidence type="ECO:0000256" key="6">
    <source>
        <dbReference type="ARBA" id="ARBA00022801"/>
    </source>
</evidence>
<feature type="region of interest" description="Disordered" evidence="10">
    <location>
        <begin position="556"/>
        <end position="580"/>
    </location>
</feature>
<sequence length="666" mass="67808">MLTCALVPVAAVLAACTGPDRPPASDAATALAAALQEGDLSGVELVVSTSSDPQTQLTEVLEPLVETTGERERAVRVAEVGDVVEGEDGTVTASATLAWSWQLTDAARWEYTTTADLAFAEPSEGSDSPGRWQVVWEPDLLVPDLAGGERLDVDRLRAERAEILDGAGEPLVTERAVWRIGIDKMHTEPEVLEPAARAVAELVGRDADEFVAQVQAAGEKAFVEAITIRQENPGTHFTVEDAREIRGVAVIPSTMILAPTSTFAAPILGRAGEATAEIVEESEGRVRAGDITGLSGLQRQYDEQLAGVDGIAVNVVPAEAAAEGEPGEDDVVRVAFSVEPVHGTPLSTTFDVALQGHAEEVLSDVGPASAIVAVRPSTGEVLAAASGPGGEGWSTATLGQYPPGSTFKIVDALAMLRAGLTPDSTVECTSTLTVDGRTYRNVPGYPSSALGQVPLSTAFAHSCNTAMIAQRDVVDQGAIAAAAADLGLGVPSAVGAPAFLGEVPTEASGTAHAEAMIGQGEVLASPLAMATVAASVAAGERVQPVLVRPDGAFAATPEEGADDAASAAAGTSAPSDVAPSGLTADEAATLRDLMRGVVTEGSASALADVPGIVGAKTGTAQYGDGSRQHAWMVAIVDDLAVAVFVEDGELGSTTAGPLLGEFLAAL</sequence>
<dbReference type="Gene3D" id="3.40.710.10">
    <property type="entry name" value="DD-peptidase/beta-lactamase superfamily"/>
    <property type="match status" value="1"/>
</dbReference>